<dbReference type="EMBL" id="FOUU01000001">
    <property type="protein sequence ID" value="SFM44350.1"/>
    <property type="molecule type" value="Genomic_DNA"/>
</dbReference>
<dbReference type="RefSeq" id="WP_177193472.1">
    <property type="nucleotide sequence ID" value="NZ_FOUU01000001.1"/>
</dbReference>
<gene>
    <name evidence="2" type="ORF">SAMN05660836_00259</name>
</gene>
<sequence length="208" mass="24533">MFKRIFTREQREEVVLENIQEHLGLLIKTCKMVDELIRVGNRTLVEAVEDLERQADEIRRTVFAKLFEGAFIPYLRPHIYRFTEIVDEAVDKLEDVARYMELIKIPPELFDNIVSISEMNTRMAELLDLTFQAFRKGEDLREKVLAIRVYEKRIDDLDHLIKSESKYVKVDNFWDGRWLSEFLESLSTVSDYLEDAADVLSLIRLSLA</sequence>
<comment type="similarity">
    <text evidence="1">Belongs to the UPF0111 family.</text>
</comment>
<accession>A0A1I4QXC2</accession>
<evidence type="ECO:0000313" key="3">
    <source>
        <dbReference type="Proteomes" id="UP000199611"/>
    </source>
</evidence>
<dbReference type="InterPro" id="IPR018445">
    <property type="entry name" value="Put_Phosphate_transp_reg"/>
</dbReference>
<dbReference type="NCBIfam" id="TIGR00153">
    <property type="entry name" value="TIGR00153 family protein"/>
    <property type="match status" value="1"/>
</dbReference>
<dbReference type="Gene3D" id="1.20.58.220">
    <property type="entry name" value="Phosphate transport system protein phou homolog 2, domain 2"/>
    <property type="match status" value="1"/>
</dbReference>
<name>A0A1I4QXC2_9BACT</name>
<dbReference type="AlphaFoldDB" id="A0A1I4QXC2"/>
<proteinExistence type="inferred from homology"/>
<dbReference type="PANTHER" id="PTHR36536:SF3">
    <property type="entry name" value="UPF0111 PROTEIN HI_1603"/>
    <property type="match status" value="1"/>
</dbReference>
<protein>
    <recommendedName>
        <fullName evidence="4">TIGR00153 family protein</fullName>
    </recommendedName>
</protein>
<dbReference type="Pfam" id="PF01865">
    <property type="entry name" value="PhoU_div"/>
    <property type="match status" value="1"/>
</dbReference>
<keyword evidence="3" id="KW-1185">Reference proteome</keyword>
<organism evidence="2 3">
    <name type="scientific">Thermodesulforhabdus norvegica</name>
    <dbReference type="NCBI Taxonomy" id="39841"/>
    <lineage>
        <taxon>Bacteria</taxon>
        <taxon>Pseudomonadati</taxon>
        <taxon>Thermodesulfobacteriota</taxon>
        <taxon>Syntrophobacteria</taxon>
        <taxon>Syntrophobacterales</taxon>
        <taxon>Thermodesulforhabdaceae</taxon>
        <taxon>Thermodesulforhabdus</taxon>
    </lineage>
</organism>
<dbReference type="InterPro" id="IPR038078">
    <property type="entry name" value="PhoU-like_sf"/>
</dbReference>
<dbReference type="SUPFAM" id="SSF109755">
    <property type="entry name" value="PhoU-like"/>
    <property type="match status" value="1"/>
</dbReference>
<evidence type="ECO:0008006" key="4">
    <source>
        <dbReference type="Google" id="ProtNLM"/>
    </source>
</evidence>
<evidence type="ECO:0000313" key="2">
    <source>
        <dbReference type="EMBL" id="SFM44350.1"/>
    </source>
</evidence>
<evidence type="ECO:0000256" key="1">
    <source>
        <dbReference type="ARBA" id="ARBA00008591"/>
    </source>
</evidence>
<dbReference type="PANTHER" id="PTHR36536">
    <property type="entry name" value="UPF0111 PROTEIN HI_1603"/>
    <property type="match status" value="1"/>
</dbReference>
<dbReference type="STRING" id="39841.SAMN05660836_00259"/>
<dbReference type="Proteomes" id="UP000199611">
    <property type="component" value="Unassembled WGS sequence"/>
</dbReference>
<dbReference type="InterPro" id="IPR002727">
    <property type="entry name" value="DUF47"/>
</dbReference>
<reference evidence="3" key="1">
    <citation type="submission" date="2016-10" db="EMBL/GenBank/DDBJ databases">
        <authorList>
            <person name="Varghese N."/>
            <person name="Submissions S."/>
        </authorList>
    </citation>
    <scope>NUCLEOTIDE SEQUENCE [LARGE SCALE GENOMIC DNA]</scope>
    <source>
        <strain evidence="3">DSM 9990</strain>
    </source>
</reference>